<reference evidence="2 3" key="1">
    <citation type="journal article" date="2018" name="Cell">
        <title>The Chara Genome: Secondary Complexity and Implications for Plant Terrestrialization.</title>
        <authorList>
            <person name="Nishiyama T."/>
            <person name="Sakayama H."/>
            <person name="Vries J.D."/>
            <person name="Buschmann H."/>
            <person name="Saint-Marcoux D."/>
            <person name="Ullrich K.K."/>
            <person name="Haas F.B."/>
            <person name="Vanderstraeten L."/>
            <person name="Becker D."/>
            <person name="Lang D."/>
            <person name="Vosolsobe S."/>
            <person name="Rombauts S."/>
            <person name="Wilhelmsson P.K.I."/>
            <person name="Janitza P."/>
            <person name="Kern R."/>
            <person name="Heyl A."/>
            <person name="Rumpler F."/>
            <person name="Villalobos L.I.A.C."/>
            <person name="Clay J.M."/>
            <person name="Skokan R."/>
            <person name="Toyoda A."/>
            <person name="Suzuki Y."/>
            <person name="Kagoshima H."/>
            <person name="Schijlen E."/>
            <person name="Tajeshwar N."/>
            <person name="Catarino B."/>
            <person name="Hetherington A.J."/>
            <person name="Saltykova A."/>
            <person name="Bonnot C."/>
            <person name="Breuninger H."/>
            <person name="Symeonidi A."/>
            <person name="Radhakrishnan G.V."/>
            <person name="Van Nieuwerburgh F."/>
            <person name="Deforce D."/>
            <person name="Chang C."/>
            <person name="Karol K.G."/>
            <person name="Hedrich R."/>
            <person name="Ulvskov P."/>
            <person name="Glockner G."/>
            <person name="Delwiche C.F."/>
            <person name="Petrasek J."/>
            <person name="Van de Peer Y."/>
            <person name="Friml J."/>
            <person name="Beilby M."/>
            <person name="Dolan L."/>
            <person name="Kohara Y."/>
            <person name="Sugano S."/>
            <person name="Fujiyama A."/>
            <person name="Delaux P.-M."/>
            <person name="Quint M."/>
            <person name="TheiBen G."/>
            <person name="Hagemann M."/>
            <person name="Harholt J."/>
            <person name="Dunand C."/>
            <person name="Zachgo S."/>
            <person name="Langdale J."/>
            <person name="Maumus F."/>
            <person name="Straeten D.V.D."/>
            <person name="Gould S.B."/>
            <person name="Rensing S.A."/>
        </authorList>
    </citation>
    <scope>NUCLEOTIDE SEQUENCE [LARGE SCALE GENOMIC DNA]</scope>
    <source>
        <strain evidence="2 3">S276</strain>
    </source>
</reference>
<comment type="caution">
    <text evidence="2">The sequence shown here is derived from an EMBL/GenBank/DDBJ whole genome shotgun (WGS) entry which is preliminary data.</text>
</comment>
<evidence type="ECO:0000313" key="3">
    <source>
        <dbReference type="Proteomes" id="UP000265515"/>
    </source>
</evidence>
<feature type="compositionally biased region" description="Basic and acidic residues" evidence="1">
    <location>
        <begin position="200"/>
        <end position="226"/>
    </location>
</feature>
<sequence>MNRDFFWIRCLDVPVSAMGLLKGAVEDAFGPIIRDYAPFKYPVTPDLRDLRFDLALPAKARYKQRLIVDLWEFSSMDIQVACSDTPWYATCRRYFHKSTDDNCPKMKKEPRKEQKADEEKSDKEKGDGGGDGEKRVEKEKDKEREDKGREKEKEEGEKGQKGDGKEQKDQEKAAAEKTVEKNTEPSRENGQEENGGGRNKGKERASKDRGKGKGEEQGEGIKKEED</sequence>
<name>A0A388JW81_CHABU</name>
<evidence type="ECO:0000313" key="2">
    <source>
        <dbReference type="EMBL" id="GBG62013.1"/>
    </source>
</evidence>
<organism evidence="2 3">
    <name type="scientific">Chara braunii</name>
    <name type="common">Braun's stonewort</name>
    <dbReference type="NCBI Taxonomy" id="69332"/>
    <lineage>
        <taxon>Eukaryota</taxon>
        <taxon>Viridiplantae</taxon>
        <taxon>Streptophyta</taxon>
        <taxon>Charophyceae</taxon>
        <taxon>Charales</taxon>
        <taxon>Characeae</taxon>
        <taxon>Chara</taxon>
    </lineage>
</organism>
<protein>
    <submittedName>
        <fullName evidence="2">Uncharacterized protein</fullName>
    </submittedName>
</protein>
<proteinExistence type="predicted"/>
<feature type="region of interest" description="Disordered" evidence="1">
    <location>
        <begin position="99"/>
        <end position="226"/>
    </location>
</feature>
<gene>
    <name evidence="2" type="ORF">CBR_g28489</name>
</gene>
<accession>A0A388JW81</accession>
<dbReference type="EMBL" id="BFEA01000025">
    <property type="protein sequence ID" value="GBG62013.1"/>
    <property type="molecule type" value="Genomic_DNA"/>
</dbReference>
<dbReference type="AlphaFoldDB" id="A0A388JW81"/>
<evidence type="ECO:0000256" key="1">
    <source>
        <dbReference type="SAM" id="MobiDB-lite"/>
    </source>
</evidence>
<dbReference type="Proteomes" id="UP000265515">
    <property type="component" value="Unassembled WGS sequence"/>
</dbReference>
<dbReference type="Gramene" id="GBG62013">
    <property type="protein sequence ID" value="GBG62013"/>
    <property type="gene ID" value="CBR_g28489"/>
</dbReference>
<feature type="compositionally biased region" description="Basic and acidic residues" evidence="1">
    <location>
        <begin position="99"/>
        <end position="190"/>
    </location>
</feature>
<keyword evidence="3" id="KW-1185">Reference proteome</keyword>